<sequence length="231" mass="25916">MAQNASNTTSQSSARILSQTLDIGCKITTPSSYAKKNDRARPDLERKEIGRGVQGAVFEQPGRLHVLKKEHPGNRRLGTNIRVEHILHELVSEAFDKHGAGTEDSGFPDEYNAPDNAIEMERILPMPKLGAGVDVGDVEFVFGTRFISQRGNFVPERQVGLFILDFGRCKVVNLSKRPSKVYGKLRRAMVTARSQMFIPDMFESTEQRGMDDDFGVGAFLTEYEQYVEEFL</sequence>
<dbReference type="EMBL" id="JANAKD010001925">
    <property type="protein sequence ID" value="KAJ3475640.1"/>
    <property type="molecule type" value="Genomic_DNA"/>
</dbReference>
<gene>
    <name evidence="1" type="ORF">NLG97_g9389</name>
</gene>
<dbReference type="Proteomes" id="UP001148737">
    <property type="component" value="Unassembled WGS sequence"/>
</dbReference>
<reference evidence="1" key="1">
    <citation type="submission" date="2022-07" db="EMBL/GenBank/DDBJ databases">
        <title>Genome Sequence of Lecanicillium saksenae.</title>
        <authorList>
            <person name="Buettner E."/>
        </authorList>
    </citation>
    <scope>NUCLEOTIDE SEQUENCE</scope>
    <source>
        <strain evidence="1">VT-O1</strain>
    </source>
</reference>
<evidence type="ECO:0000313" key="1">
    <source>
        <dbReference type="EMBL" id="KAJ3475640.1"/>
    </source>
</evidence>
<keyword evidence="2" id="KW-1185">Reference proteome</keyword>
<protein>
    <submittedName>
        <fullName evidence="1">Uncharacterized protein</fullName>
    </submittedName>
</protein>
<name>A0ACC1QGP4_9HYPO</name>
<organism evidence="1 2">
    <name type="scientific">Lecanicillium saksenae</name>
    <dbReference type="NCBI Taxonomy" id="468837"/>
    <lineage>
        <taxon>Eukaryota</taxon>
        <taxon>Fungi</taxon>
        <taxon>Dikarya</taxon>
        <taxon>Ascomycota</taxon>
        <taxon>Pezizomycotina</taxon>
        <taxon>Sordariomycetes</taxon>
        <taxon>Hypocreomycetidae</taxon>
        <taxon>Hypocreales</taxon>
        <taxon>Cordycipitaceae</taxon>
        <taxon>Lecanicillium</taxon>
    </lineage>
</organism>
<evidence type="ECO:0000313" key="2">
    <source>
        <dbReference type="Proteomes" id="UP001148737"/>
    </source>
</evidence>
<comment type="caution">
    <text evidence="1">The sequence shown here is derived from an EMBL/GenBank/DDBJ whole genome shotgun (WGS) entry which is preliminary data.</text>
</comment>
<proteinExistence type="predicted"/>
<accession>A0ACC1QGP4</accession>